<protein>
    <submittedName>
        <fullName evidence="1">Uncharacterized protein</fullName>
    </submittedName>
</protein>
<sequence length="73" mass="7918">MYASGRIRGLLRDISDVSLMLDWLPNSCAKQMACAGVFLSAWSGLSRLEAAQPASVSATFSTLPFSGFYLINR</sequence>
<dbReference type="EMBL" id="AFQF01002515">
    <property type="protein sequence ID" value="EGU80667.1"/>
    <property type="molecule type" value="Genomic_DNA"/>
</dbReference>
<accession>F9FQX8</accession>
<gene>
    <name evidence="1" type="ORF">FOXB_08808</name>
</gene>
<reference evidence="1" key="1">
    <citation type="journal article" date="2012" name="Mol. Plant Microbe Interact.">
        <title>A highly conserved effector in Fusarium oxysporum is required for full virulence on Arabidopsis.</title>
        <authorList>
            <person name="Thatcher L.F."/>
            <person name="Gardiner D.M."/>
            <person name="Kazan K."/>
            <person name="Manners J."/>
        </authorList>
    </citation>
    <scope>NUCLEOTIDE SEQUENCE [LARGE SCALE GENOMIC DNA]</scope>
    <source>
        <strain evidence="1">Fo5176</strain>
    </source>
</reference>
<organism evidence="1">
    <name type="scientific">Fusarium oxysporum (strain Fo5176)</name>
    <name type="common">Fusarium vascular wilt</name>
    <dbReference type="NCBI Taxonomy" id="660025"/>
    <lineage>
        <taxon>Eukaryota</taxon>
        <taxon>Fungi</taxon>
        <taxon>Dikarya</taxon>
        <taxon>Ascomycota</taxon>
        <taxon>Pezizomycotina</taxon>
        <taxon>Sordariomycetes</taxon>
        <taxon>Hypocreomycetidae</taxon>
        <taxon>Hypocreales</taxon>
        <taxon>Nectriaceae</taxon>
        <taxon>Fusarium</taxon>
        <taxon>Fusarium oxysporum species complex</taxon>
    </lineage>
</organism>
<name>F9FQX8_FUSOF</name>
<evidence type="ECO:0000313" key="1">
    <source>
        <dbReference type="EMBL" id="EGU80667.1"/>
    </source>
</evidence>
<dbReference type="AlphaFoldDB" id="F9FQX8"/>
<proteinExistence type="predicted"/>
<comment type="caution">
    <text evidence="1">The sequence shown here is derived from an EMBL/GenBank/DDBJ whole genome shotgun (WGS) entry which is preliminary data.</text>
</comment>